<dbReference type="Proteomes" id="UP000765509">
    <property type="component" value="Unassembled WGS sequence"/>
</dbReference>
<sequence>MSNRDWFISPLSRPGFGILNNNSHSQQPIPQPLGPEQAIYLNNLQYREPHTNVAAHDSSLIAMPAPETLPAQVEQSKWTTCTASQIYLMTEIICLSIIKMNTLRIPLTCTM</sequence>
<evidence type="ECO:0000313" key="1">
    <source>
        <dbReference type="EMBL" id="MBW0494507.1"/>
    </source>
</evidence>
<keyword evidence="2" id="KW-1185">Reference proteome</keyword>
<dbReference type="EMBL" id="AVOT02012614">
    <property type="protein sequence ID" value="MBW0494507.1"/>
    <property type="molecule type" value="Genomic_DNA"/>
</dbReference>
<comment type="caution">
    <text evidence="1">The sequence shown here is derived from an EMBL/GenBank/DDBJ whole genome shotgun (WGS) entry which is preliminary data.</text>
</comment>
<gene>
    <name evidence="1" type="ORF">O181_034222</name>
</gene>
<reference evidence="1" key="1">
    <citation type="submission" date="2021-03" db="EMBL/GenBank/DDBJ databases">
        <title>Draft genome sequence of rust myrtle Austropuccinia psidii MF-1, a brazilian biotype.</title>
        <authorList>
            <person name="Quecine M.C."/>
            <person name="Pachon D.M.R."/>
            <person name="Bonatelli M.L."/>
            <person name="Correr F.H."/>
            <person name="Franceschini L.M."/>
            <person name="Leite T.F."/>
            <person name="Margarido G.R.A."/>
            <person name="Almeida C.A."/>
            <person name="Ferrarezi J.A."/>
            <person name="Labate C.A."/>
        </authorList>
    </citation>
    <scope>NUCLEOTIDE SEQUENCE</scope>
    <source>
        <strain evidence="1">MF-1</strain>
    </source>
</reference>
<dbReference type="AlphaFoldDB" id="A0A9Q3D665"/>
<proteinExistence type="predicted"/>
<evidence type="ECO:0000313" key="2">
    <source>
        <dbReference type="Proteomes" id="UP000765509"/>
    </source>
</evidence>
<organism evidence="1 2">
    <name type="scientific">Austropuccinia psidii MF-1</name>
    <dbReference type="NCBI Taxonomy" id="1389203"/>
    <lineage>
        <taxon>Eukaryota</taxon>
        <taxon>Fungi</taxon>
        <taxon>Dikarya</taxon>
        <taxon>Basidiomycota</taxon>
        <taxon>Pucciniomycotina</taxon>
        <taxon>Pucciniomycetes</taxon>
        <taxon>Pucciniales</taxon>
        <taxon>Sphaerophragmiaceae</taxon>
        <taxon>Austropuccinia</taxon>
    </lineage>
</organism>
<accession>A0A9Q3D665</accession>
<name>A0A9Q3D665_9BASI</name>
<protein>
    <submittedName>
        <fullName evidence="1">Uncharacterized protein</fullName>
    </submittedName>
</protein>